<dbReference type="EMBL" id="KK198761">
    <property type="protein sequence ID" value="KCW55801.1"/>
    <property type="molecule type" value="Genomic_DNA"/>
</dbReference>
<keyword evidence="1" id="KW-0812">Transmembrane</keyword>
<dbReference type="InParanoid" id="A0A059AQ28"/>
<gene>
    <name evidence="2" type="ORF">EUGRSUZ_I01622</name>
</gene>
<keyword evidence="1" id="KW-0472">Membrane</keyword>
<dbReference type="Gramene" id="KCW55801">
    <property type="protein sequence ID" value="KCW55801"/>
    <property type="gene ID" value="EUGRSUZ_I01622"/>
</dbReference>
<reference evidence="2" key="1">
    <citation type="submission" date="2013-07" db="EMBL/GenBank/DDBJ databases">
        <title>The genome of Eucalyptus grandis.</title>
        <authorList>
            <person name="Schmutz J."/>
            <person name="Hayes R."/>
            <person name="Myburg A."/>
            <person name="Tuskan G."/>
            <person name="Grattapaglia D."/>
            <person name="Rokhsar D.S."/>
        </authorList>
    </citation>
    <scope>NUCLEOTIDE SEQUENCE</scope>
    <source>
        <tissue evidence="2">Leaf extractions</tissue>
    </source>
</reference>
<keyword evidence="1" id="KW-1133">Transmembrane helix</keyword>
<sequence length="67" mass="7512">MAGHASTKEEGRHDVFFFFPVPVSLLRIFYCLQMGFYGRWPVAHSAHAFVTCEPPASPLVIVDFLLG</sequence>
<organism evidence="2">
    <name type="scientific">Eucalyptus grandis</name>
    <name type="common">Flooded gum</name>
    <dbReference type="NCBI Taxonomy" id="71139"/>
    <lineage>
        <taxon>Eukaryota</taxon>
        <taxon>Viridiplantae</taxon>
        <taxon>Streptophyta</taxon>
        <taxon>Embryophyta</taxon>
        <taxon>Tracheophyta</taxon>
        <taxon>Spermatophyta</taxon>
        <taxon>Magnoliopsida</taxon>
        <taxon>eudicotyledons</taxon>
        <taxon>Gunneridae</taxon>
        <taxon>Pentapetalae</taxon>
        <taxon>rosids</taxon>
        <taxon>malvids</taxon>
        <taxon>Myrtales</taxon>
        <taxon>Myrtaceae</taxon>
        <taxon>Myrtoideae</taxon>
        <taxon>Eucalypteae</taxon>
        <taxon>Eucalyptus</taxon>
    </lineage>
</organism>
<accession>A0A059AQ28</accession>
<name>A0A059AQ28_EUCGR</name>
<feature type="transmembrane region" description="Helical" evidence="1">
    <location>
        <begin position="15"/>
        <end position="32"/>
    </location>
</feature>
<dbReference type="AlphaFoldDB" id="A0A059AQ28"/>
<evidence type="ECO:0000313" key="2">
    <source>
        <dbReference type="EMBL" id="KCW55801.1"/>
    </source>
</evidence>
<proteinExistence type="predicted"/>
<evidence type="ECO:0000256" key="1">
    <source>
        <dbReference type="SAM" id="Phobius"/>
    </source>
</evidence>
<protein>
    <submittedName>
        <fullName evidence="2">Uncharacterized protein</fullName>
    </submittedName>
</protein>